<accession>A0AA37LXM6</accession>
<feature type="compositionally biased region" description="Basic and acidic residues" evidence="1">
    <location>
        <begin position="44"/>
        <end position="53"/>
    </location>
</feature>
<name>A0AA37LXM6_9PEZI</name>
<keyword evidence="3" id="KW-1185">Reference proteome</keyword>
<protein>
    <submittedName>
        <fullName evidence="2">Uncharacterized protein</fullName>
    </submittedName>
</protein>
<evidence type="ECO:0000256" key="1">
    <source>
        <dbReference type="SAM" id="MobiDB-lite"/>
    </source>
</evidence>
<dbReference type="Proteomes" id="UP001055172">
    <property type="component" value="Unassembled WGS sequence"/>
</dbReference>
<evidence type="ECO:0000313" key="2">
    <source>
        <dbReference type="EMBL" id="GJC88494.1"/>
    </source>
</evidence>
<proteinExistence type="predicted"/>
<evidence type="ECO:0000313" key="3">
    <source>
        <dbReference type="Proteomes" id="UP001055172"/>
    </source>
</evidence>
<organism evidence="2 3">
    <name type="scientific">Colletotrichum liriopes</name>
    <dbReference type="NCBI Taxonomy" id="708192"/>
    <lineage>
        <taxon>Eukaryota</taxon>
        <taxon>Fungi</taxon>
        <taxon>Dikarya</taxon>
        <taxon>Ascomycota</taxon>
        <taxon>Pezizomycotina</taxon>
        <taxon>Sordariomycetes</taxon>
        <taxon>Hypocreomycetidae</taxon>
        <taxon>Glomerellales</taxon>
        <taxon>Glomerellaceae</taxon>
        <taxon>Colletotrichum</taxon>
        <taxon>Colletotrichum spaethianum species complex</taxon>
    </lineage>
</organism>
<dbReference type="EMBL" id="BPPX01000033">
    <property type="protein sequence ID" value="GJC88494.1"/>
    <property type="molecule type" value="Genomic_DNA"/>
</dbReference>
<comment type="caution">
    <text evidence="2">The sequence shown here is derived from an EMBL/GenBank/DDBJ whole genome shotgun (WGS) entry which is preliminary data.</text>
</comment>
<gene>
    <name evidence="2" type="ORF">ColLi_11332</name>
</gene>
<sequence length="93" mass="10191">MCMPHPDPHRNRIFCCDPPSGSNLFLPVPLKDLFPAPPVGDDIKASSHIKTDDTWGGAHTGNDEDDSIKSAMASPTEIHISVDKRDGSHWVLF</sequence>
<feature type="region of interest" description="Disordered" evidence="1">
    <location>
        <begin position="44"/>
        <end position="71"/>
    </location>
</feature>
<dbReference type="AlphaFoldDB" id="A0AA37LXM6"/>
<reference evidence="2 3" key="1">
    <citation type="submission" date="2021-07" db="EMBL/GenBank/DDBJ databases">
        <title>Genome data of Colletotrichum spaethianum.</title>
        <authorList>
            <person name="Utami Y.D."/>
            <person name="Hiruma K."/>
        </authorList>
    </citation>
    <scope>NUCLEOTIDE SEQUENCE [LARGE SCALE GENOMIC DNA]</scope>
    <source>
        <strain evidence="2 3">MAFF 242679</strain>
    </source>
</reference>